<proteinExistence type="predicted"/>
<name>A0AB39BPQ8_9BACI</name>
<dbReference type="RefSeq" id="WP_368503261.1">
    <property type="nucleotide sequence ID" value="NZ_CP162551.1"/>
</dbReference>
<evidence type="ECO:0000313" key="1">
    <source>
        <dbReference type="EMBL" id="XDI35718.1"/>
    </source>
</evidence>
<organism evidence="1">
    <name type="scientific">Alkalihalophilus sp. As8PL</name>
    <dbReference type="NCBI Taxonomy" id="3237103"/>
    <lineage>
        <taxon>Bacteria</taxon>
        <taxon>Bacillati</taxon>
        <taxon>Bacillota</taxon>
        <taxon>Bacilli</taxon>
        <taxon>Bacillales</taxon>
        <taxon>Bacillaceae</taxon>
        <taxon>Alkalihalophilus</taxon>
    </lineage>
</organism>
<reference evidence="1" key="1">
    <citation type="submission" date="2024-07" db="EMBL/GenBank/DDBJ databases">
        <title>Identification and characteristics of an arsenic-resistant bacterial isolate, which belongs to a novel species.</title>
        <authorList>
            <person name="Juszczyk A."/>
            <person name="Kowalczyk A."/>
            <person name="Was K."/>
            <person name="Kosowicz W."/>
            <person name="Budzyn A."/>
            <person name="Latowski D."/>
        </authorList>
    </citation>
    <scope>NUCLEOTIDE SEQUENCE</scope>
    <source>
        <strain evidence="1">As8PL</strain>
    </source>
</reference>
<sequence>MQLASLEIRSTHAQMAQQSDRGTVRIKQHQADLQIRQQTDVIEINTTFPKLSIDQTEAFADANLKSGLRHAKEFYASANSQVSEHIAKKRQEGDQMMRIEHGYGGAFARIAKQNSTKPDPQLHVVNMPRSMDQTKIHFQPSQISFNVPRHEATISINRREPDIQMPKWQTDTYLRQKNSISYQAVGAFINRGL</sequence>
<dbReference type="AlphaFoldDB" id="A0AB39BPQ8"/>
<dbReference type="EMBL" id="CP162551">
    <property type="protein sequence ID" value="XDI35718.1"/>
    <property type="molecule type" value="Genomic_DNA"/>
</dbReference>
<gene>
    <name evidence="1" type="ORF">AB3N04_13490</name>
</gene>
<accession>A0AB39BPQ8</accession>
<protein>
    <submittedName>
        <fullName evidence="1">DUF6470 family protein</fullName>
    </submittedName>
</protein>
<dbReference type="InterPro" id="IPR045527">
    <property type="entry name" value="DUF6470"/>
</dbReference>
<dbReference type="Pfam" id="PF20074">
    <property type="entry name" value="DUF6470"/>
    <property type="match status" value="1"/>
</dbReference>